<protein>
    <submittedName>
        <fullName evidence="2">Uncharacterized protein</fullName>
    </submittedName>
</protein>
<reference evidence="2" key="1">
    <citation type="journal article" date="2021" name="J Fungi (Basel)">
        <title>Virulence traits and population genomics of the black yeast Aureobasidium melanogenum.</title>
        <authorList>
            <person name="Cernosa A."/>
            <person name="Sun X."/>
            <person name="Gostincar C."/>
            <person name="Fang C."/>
            <person name="Gunde-Cimerman N."/>
            <person name="Song Z."/>
        </authorList>
    </citation>
    <scope>NUCLEOTIDE SEQUENCE</scope>
    <source>
        <strain evidence="2">EXF-8016</strain>
    </source>
</reference>
<organism evidence="2 3">
    <name type="scientific">Aureobasidium melanogenum</name>
    <name type="common">Aureobasidium pullulans var. melanogenum</name>
    <dbReference type="NCBI Taxonomy" id="46634"/>
    <lineage>
        <taxon>Eukaryota</taxon>
        <taxon>Fungi</taxon>
        <taxon>Dikarya</taxon>
        <taxon>Ascomycota</taxon>
        <taxon>Pezizomycotina</taxon>
        <taxon>Dothideomycetes</taxon>
        <taxon>Dothideomycetidae</taxon>
        <taxon>Dothideales</taxon>
        <taxon>Saccotheciaceae</taxon>
        <taxon>Aureobasidium</taxon>
    </lineage>
</organism>
<dbReference type="OrthoDB" id="5426707at2759"/>
<comment type="caution">
    <text evidence="2">The sequence shown here is derived from an EMBL/GenBank/DDBJ whole genome shotgun (WGS) entry which is preliminary data.</text>
</comment>
<dbReference type="AlphaFoldDB" id="A0A9P8GFH4"/>
<name>A0A9P8GFH4_AURME</name>
<sequence length="161" mass="16803">MAFTRSANTTTASKPSLLGRLKGNNRTVTTTTKHSTNPITGSHTTTTTKKESAPHTSHHTGSAATTSRGVGSSTRHTTGHRTTGTTGTTRVQKRKPTVGDKVSGAMMNLKGTVTGKPGVKASPDRCGQITCTVMADSLLQGAGTRRMNGTDGKGSHYTRTY</sequence>
<proteinExistence type="predicted"/>
<reference evidence="2" key="2">
    <citation type="submission" date="2021-08" db="EMBL/GenBank/DDBJ databases">
        <authorList>
            <person name="Gostincar C."/>
            <person name="Sun X."/>
            <person name="Song Z."/>
            <person name="Gunde-Cimerman N."/>
        </authorList>
    </citation>
    <scope>NUCLEOTIDE SEQUENCE</scope>
    <source>
        <strain evidence="2">EXF-8016</strain>
    </source>
</reference>
<feature type="compositionally biased region" description="Low complexity" evidence="1">
    <location>
        <begin position="74"/>
        <end position="90"/>
    </location>
</feature>
<dbReference type="Proteomes" id="UP000767238">
    <property type="component" value="Unassembled WGS sequence"/>
</dbReference>
<dbReference type="EMBL" id="JAHFYH010000030">
    <property type="protein sequence ID" value="KAH0221977.1"/>
    <property type="molecule type" value="Genomic_DNA"/>
</dbReference>
<feature type="compositionally biased region" description="Polar residues" evidence="1">
    <location>
        <begin position="24"/>
        <end position="43"/>
    </location>
</feature>
<feature type="region of interest" description="Disordered" evidence="1">
    <location>
        <begin position="1"/>
        <end position="95"/>
    </location>
</feature>
<feature type="compositionally biased region" description="Polar residues" evidence="1">
    <location>
        <begin position="1"/>
        <end position="14"/>
    </location>
</feature>
<feature type="non-terminal residue" evidence="2">
    <location>
        <position position="161"/>
    </location>
</feature>
<evidence type="ECO:0000313" key="2">
    <source>
        <dbReference type="EMBL" id="KAH0221977.1"/>
    </source>
</evidence>
<accession>A0A9P8GFH4</accession>
<evidence type="ECO:0000256" key="1">
    <source>
        <dbReference type="SAM" id="MobiDB-lite"/>
    </source>
</evidence>
<gene>
    <name evidence="2" type="ORF">KCV03_g4830</name>
</gene>
<evidence type="ECO:0000313" key="3">
    <source>
        <dbReference type="Proteomes" id="UP000767238"/>
    </source>
</evidence>